<evidence type="ECO:0000256" key="1">
    <source>
        <dbReference type="SAM" id="MobiDB-lite"/>
    </source>
</evidence>
<feature type="signal peptide" evidence="2">
    <location>
        <begin position="1"/>
        <end position="17"/>
    </location>
</feature>
<feature type="chain" id="PRO_5043645261" description="Lipoprotein" evidence="2">
    <location>
        <begin position="18"/>
        <end position="292"/>
    </location>
</feature>
<evidence type="ECO:0000256" key="2">
    <source>
        <dbReference type="SAM" id="SignalP"/>
    </source>
</evidence>
<dbReference type="PROSITE" id="PS51257">
    <property type="entry name" value="PROKAR_LIPOPROTEIN"/>
    <property type="match status" value="1"/>
</dbReference>
<dbReference type="Proteomes" id="UP001256547">
    <property type="component" value="Unassembled WGS sequence"/>
</dbReference>
<name>A0AAW8TH15_9ENTE</name>
<comment type="caution">
    <text evidence="4">The sequence shown here is derived from an EMBL/GenBank/DDBJ whole genome shotgun (WGS) entry which is preliminary data.</text>
</comment>
<dbReference type="RefSeq" id="WP_311800586.1">
    <property type="nucleotide sequence ID" value="NZ_JARPYR010000011.1"/>
</dbReference>
<evidence type="ECO:0000313" key="3">
    <source>
        <dbReference type="EMBL" id="MDT2596731.1"/>
    </source>
</evidence>
<protein>
    <recommendedName>
        <fullName evidence="7">Lipoprotein</fullName>
    </recommendedName>
</protein>
<accession>A0AAW8TH15</accession>
<feature type="region of interest" description="Disordered" evidence="1">
    <location>
        <begin position="26"/>
        <end position="57"/>
    </location>
</feature>
<keyword evidence="2" id="KW-0732">Signal</keyword>
<organism evidence="4 5">
    <name type="scientific">Enterococcus dongliensis</name>
    <dbReference type="NCBI Taxonomy" id="2559925"/>
    <lineage>
        <taxon>Bacteria</taxon>
        <taxon>Bacillati</taxon>
        <taxon>Bacillota</taxon>
        <taxon>Bacilli</taxon>
        <taxon>Lactobacillales</taxon>
        <taxon>Enterococcaceae</taxon>
        <taxon>Enterococcus</taxon>
    </lineage>
</organism>
<feature type="compositionally biased region" description="Low complexity" evidence="1">
    <location>
        <begin position="27"/>
        <end position="57"/>
    </location>
</feature>
<sequence>MKRLVVGSLLVSALLLGACQKSDKTAVKSTEQTSSVTKESSSTTIERSSSSSDMQSSTVNSESAIVADAQNLLIGKSFVLSPTLYDGEPVNQAMDEQKAPQNLFHDGVANIRFMDEATAHIGLAGSYRPDHDTAYTLTSRTLTVNQHTIPYSIENGLISFESWTTEDQSHTITWSFEPEGESGESSSENTSDTIVDTKNLTASQLKEWVSAVLDKQFSMGRSSFPYTLTVEDHEGYAYVRVEHSEMQIDSITGFRVNEQGQLEEGDRSNGFPVTYKVMSSKFMDTSEVTVLE</sequence>
<gene>
    <name evidence="4" type="ORF">P7D36_03490</name>
    <name evidence="3" type="ORF">P7D39_06920</name>
</gene>
<evidence type="ECO:0000313" key="5">
    <source>
        <dbReference type="Proteomes" id="UP001245561"/>
    </source>
</evidence>
<proteinExistence type="predicted"/>
<dbReference type="Proteomes" id="UP001245561">
    <property type="component" value="Unassembled WGS sequence"/>
</dbReference>
<dbReference type="EMBL" id="JARPYR010000011">
    <property type="protein sequence ID" value="MDT2596731.1"/>
    <property type="molecule type" value="Genomic_DNA"/>
</dbReference>
<evidence type="ECO:0008006" key="7">
    <source>
        <dbReference type="Google" id="ProtNLM"/>
    </source>
</evidence>
<evidence type="ECO:0000313" key="4">
    <source>
        <dbReference type="EMBL" id="MDT2636579.1"/>
    </source>
</evidence>
<dbReference type="EMBL" id="JARPYT010000003">
    <property type="protein sequence ID" value="MDT2636579.1"/>
    <property type="molecule type" value="Genomic_DNA"/>
</dbReference>
<evidence type="ECO:0000313" key="6">
    <source>
        <dbReference type="Proteomes" id="UP001256547"/>
    </source>
</evidence>
<reference evidence="4 6" key="1">
    <citation type="submission" date="2023-03" db="EMBL/GenBank/DDBJ databases">
        <authorList>
            <person name="Shen W."/>
            <person name="Cai J."/>
        </authorList>
    </citation>
    <scope>NUCLEOTIDE SEQUENCE</scope>
    <source>
        <strain evidence="4">P55-2</strain>
        <strain evidence="3 6">P72-2</strain>
    </source>
</reference>
<dbReference type="AlphaFoldDB" id="A0AAW8TH15"/>
<keyword evidence="6" id="KW-1185">Reference proteome</keyword>